<protein>
    <recommendedName>
        <fullName evidence="8">Rhodopsin domain-containing protein</fullName>
    </recommendedName>
</protein>
<keyword evidence="3 7" id="KW-1133">Transmembrane helix</keyword>
<feature type="region of interest" description="Disordered" evidence="6">
    <location>
        <begin position="284"/>
        <end position="358"/>
    </location>
</feature>
<dbReference type="Proteomes" id="UP000077248">
    <property type="component" value="Unassembled WGS sequence"/>
</dbReference>
<reference evidence="9 11" key="1">
    <citation type="submission" date="2016-05" db="EMBL/GenBank/DDBJ databases">
        <title>Comparative analysis of secretome profiles of manganese(II)-oxidizing ascomycete fungi.</title>
        <authorList>
            <consortium name="DOE Joint Genome Institute"/>
            <person name="Zeiner C.A."/>
            <person name="Purvine S.O."/>
            <person name="Zink E.M."/>
            <person name="Wu S."/>
            <person name="Pasa-Tolic L."/>
            <person name="Chaput D.L."/>
            <person name="Haridas S."/>
            <person name="Grigoriev I.V."/>
            <person name="Santelli C.M."/>
            <person name="Hansel C.M."/>
        </authorList>
    </citation>
    <scope>NUCLEOTIDE SEQUENCE [LARGE SCALE GENOMIC DNA]</scope>
    <source>
        <strain evidence="9 11">SRC1lrK2f</strain>
    </source>
</reference>
<comment type="similarity">
    <text evidence="5">Belongs to the SAT4 family.</text>
</comment>
<dbReference type="InterPro" id="IPR052337">
    <property type="entry name" value="SAT4-like"/>
</dbReference>
<dbReference type="InterPro" id="IPR049326">
    <property type="entry name" value="Rhodopsin_dom_fungi"/>
</dbReference>
<reference evidence="10" key="3">
    <citation type="journal article" date="2019" name="J. ISSAAS">
        <title>Genomics, evolutionary history and diagnostics of the Alternaria alternata species group including apple and Asian pear pathotypes.</title>
        <authorList>
            <person name="Armitage A.D."/>
            <person name="Cockerton H.M."/>
            <person name="Sreenivasaprasad S."/>
            <person name="Woodhall J."/>
            <person name="Lane C."/>
            <person name="Harrison R.J."/>
            <person name="Clarkson J.P."/>
        </authorList>
    </citation>
    <scope>NUCLEOTIDE SEQUENCE</scope>
    <source>
        <strain evidence="10">FERA 1177</strain>
    </source>
</reference>
<dbReference type="VEuPathDB" id="FungiDB:CC77DRAFT_931041"/>
<feature type="transmembrane region" description="Helical" evidence="7">
    <location>
        <begin position="258"/>
        <end position="278"/>
    </location>
</feature>
<dbReference type="GeneID" id="29119788"/>
<evidence type="ECO:0000256" key="5">
    <source>
        <dbReference type="ARBA" id="ARBA00038359"/>
    </source>
</evidence>
<dbReference type="KEGG" id="aalt:CC77DRAFT_931041"/>
<feature type="compositionally biased region" description="Basic and acidic residues" evidence="6">
    <location>
        <begin position="339"/>
        <end position="353"/>
    </location>
</feature>
<evidence type="ECO:0000256" key="1">
    <source>
        <dbReference type="ARBA" id="ARBA00004141"/>
    </source>
</evidence>
<dbReference type="AlphaFoldDB" id="A0A177DSI7"/>
<keyword evidence="2 7" id="KW-0812">Transmembrane</keyword>
<dbReference type="Pfam" id="PF20684">
    <property type="entry name" value="Fung_rhodopsin"/>
    <property type="match status" value="1"/>
</dbReference>
<organism evidence="9 11">
    <name type="scientific">Alternaria alternata</name>
    <name type="common">Alternaria rot fungus</name>
    <name type="synonym">Torula alternata</name>
    <dbReference type="NCBI Taxonomy" id="5599"/>
    <lineage>
        <taxon>Eukaryota</taxon>
        <taxon>Fungi</taxon>
        <taxon>Dikarya</taxon>
        <taxon>Ascomycota</taxon>
        <taxon>Pezizomycotina</taxon>
        <taxon>Dothideomycetes</taxon>
        <taxon>Pleosporomycetidae</taxon>
        <taxon>Pleosporales</taxon>
        <taxon>Pleosporineae</taxon>
        <taxon>Pleosporaceae</taxon>
        <taxon>Alternaria</taxon>
        <taxon>Alternaria sect. Alternaria</taxon>
        <taxon>Alternaria alternata complex</taxon>
    </lineage>
</organism>
<feature type="compositionally biased region" description="Polar residues" evidence="6">
    <location>
        <begin position="286"/>
        <end position="303"/>
    </location>
</feature>
<evidence type="ECO:0000256" key="2">
    <source>
        <dbReference type="ARBA" id="ARBA00022692"/>
    </source>
</evidence>
<evidence type="ECO:0000313" key="12">
    <source>
        <dbReference type="Proteomes" id="UP000291422"/>
    </source>
</evidence>
<proteinExistence type="inferred from homology"/>
<dbReference type="PANTHER" id="PTHR33048">
    <property type="entry name" value="PTH11-LIKE INTEGRAL MEMBRANE PROTEIN (AFU_ORTHOLOGUE AFUA_5G11245)"/>
    <property type="match status" value="1"/>
</dbReference>
<comment type="subcellular location">
    <subcellularLocation>
        <location evidence="1">Membrane</location>
        <topology evidence="1">Multi-pass membrane protein</topology>
    </subcellularLocation>
</comment>
<gene>
    <name evidence="10" type="ORF">AA0117_g2836</name>
    <name evidence="9" type="ORF">CC77DRAFT_931041</name>
</gene>
<evidence type="ECO:0000313" key="9">
    <source>
        <dbReference type="EMBL" id="OAG22725.1"/>
    </source>
</evidence>
<keyword evidence="4 7" id="KW-0472">Membrane</keyword>
<evidence type="ECO:0000313" key="10">
    <source>
        <dbReference type="EMBL" id="RYN81084.1"/>
    </source>
</evidence>
<evidence type="ECO:0000313" key="11">
    <source>
        <dbReference type="Proteomes" id="UP000077248"/>
    </source>
</evidence>
<feature type="transmembrane region" description="Helical" evidence="7">
    <location>
        <begin position="185"/>
        <end position="207"/>
    </location>
</feature>
<feature type="domain" description="Rhodopsin" evidence="8">
    <location>
        <begin position="30"/>
        <end position="278"/>
    </location>
</feature>
<feature type="transmembrane region" description="Helical" evidence="7">
    <location>
        <begin position="132"/>
        <end position="157"/>
    </location>
</feature>
<evidence type="ECO:0000256" key="7">
    <source>
        <dbReference type="SAM" id="Phobius"/>
    </source>
</evidence>
<reference evidence="12" key="2">
    <citation type="journal article" date="2019" name="bioRxiv">
        <title>Genomics, evolutionary history and diagnostics of the Alternaria alternata species group including apple and Asian pear pathotypes.</title>
        <authorList>
            <person name="Armitage A.D."/>
            <person name="Cockerton H.M."/>
            <person name="Sreenivasaprasad S."/>
            <person name="Woodhall J.W."/>
            <person name="Lane C.R."/>
            <person name="Harrison R.J."/>
            <person name="Clarkson J.P."/>
        </authorList>
    </citation>
    <scope>NUCLEOTIDE SEQUENCE [LARGE SCALE GENOMIC DNA]</scope>
    <source>
        <strain evidence="12">FERA 1177</strain>
    </source>
</reference>
<dbReference type="PANTHER" id="PTHR33048:SF146">
    <property type="entry name" value="INTEGRAL MEMBRANE PROTEIN"/>
    <property type="match status" value="1"/>
</dbReference>
<evidence type="ECO:0000256" key="4">
    <source>
        <dbReference type="ARBA" id="ARBA00023136"/>
    </source>
</evidence>
<name>A0A177DSI7_ALTAL</name>
<evidence type="ECO:0000259" key="8">
    <source>
        <dbReference type="Pfam" id="PF20684"/>
    </source>
</evidence>
<dbReference type="RefSeq" id="XP_018388146.1">
    <property type="nucleotide sequence ID" value="XM_018534194.1"/>
</dbReference>
<dbReference type="OMA" id="CLATFKS"/>
<feature type="transmembrane region" description="Helical" evidence="7">
    <location>
        <begin position="18"/>
        <end position="37"/>
    </location>
</feature>
<dbReference type="Proteomes" id="UP000291422">
    <property type="component" value="Unassembled WGS sequence"/>
</dbReference>
<dbReference type="EMBL" id="PDXD01000003">
    <property type="protein sequence ID" value="RYN81084.1"/>
    <property type="molecule type" value="Genomic_DNA"/>
</dbReference>
<evidence type="ECO:0000256" key="6">
    <source>
        <dbReference type="SAM" id="MobiDB-lite"/>
    </source>
</evidence>
<evidence type="ECO:0000256" key="3">
    <source>
        <dbReference type="ARBA" id="ARBA00022989"/>
    </source>
</evidence>
<accession>A0A177DSI7</accession>
<dbReference type="EMBL" id="KV441474">
    <property type="protein sequence ID" value="OAG22725.1"/>
    <property type="molecule type" value="Genomic_DNA"/>
</dbReference>
<feature type="transmembrane region" description="Helical" evidence="7">
    <location>
        <begin position="219"/>
        <end position="238"/>
    </location>
</feature>
<sequence>MSTGADWISQHDLLRIDYAMLAMTSTVFVARIGVQAWRRKPIEAQDILLYIAFAAYLAFTILYIVITPIFFKIQELQLGRIVPWPTMMKDVILASRVMWQSGIEYWTCLWFVKFSLLALYKKLLSGMPKKYLYIWWGTLIFCVVTWSTCIITGPGLACNDTKAFFDKGAVCSSPEETRRQTANLYYAYAVDTVTNMMVMFLPIRLIWNLQMEKPKKIGCGLLFASGLVCILFSTIRIVQVGQDGKPRSPDPKWLTMWTIIECSTAVIIGCCPVLASVVPKRRTRPSDTVSYDTQGYIRQSPNRSGEGAPRSHGLRNILSSKNREKSSEKNSGNISISRTGHESEEELPPRRTEGAGILITDEIREQYRLRMKEDQRMEEARLKLEQSQV</sequence>
<feature type="transmembrane region" description="Helical" evidence="7">
    <location>
        <begin position="103"/>
        <end position="120"/>
    </location>
</feature>
<dbReference type="GO" id="GO:0016020">
    <property type="term" value="C:membrane"/>
    <property type="evidence" value="ECO:0007669"/>
    <property type="project" value="UniProtKB-SubCell"/>
</dbReference>
<keyword evidence="11" id="KW-1185">Reference proteome</keyword>
<feature type="transmembrane region" description="Helical" evidence="7">
    <location>
        <begin position="49"/>
        <end position="71"/>
    </location>
</feature>